<dbReference type="InParanoid" id="A0A059CWJ4"/>
<dbReference type="AlphaFoldDB" id="A0A059CWJ4"/>
<protein>
    <submittedName>
        <fullName evidence="1">Uncharacterized protein</fullName>
    </submittedName>
</protein>
<accession>A0A059CWJ4</accession>
<sequence>MPWLLRSLNCVSCTFNNARQIVHNFIRKSYALSLKLLSLATADSSFKTLLGRDIARKTICFEYKSNKIQSIKGQCLWCNLGAQTGINVQKSRPYVKGQKHLNVSQCLMQSKSYKQVEFSKL</sequence>
<evidence type="ECO:0000313" key="1">
    <source>
        <dbReference type="EMBL" id="KCW82747.1"/>
    </source>
</evidence>
<proteinExistence type="predicted"/>
<reference evidence="1" key="1">
    <citation type="submission" date="2013-07" db="EMBL/GenBank/DDBJ databases">
        <title>The genome of Eucalyptus grandis.</title>
        <authorList>
            <person name="Schmutz J."/>
            <person name="Hayes R."/>
            <person name="Myburg A."/>
            <person name="Tuskan G."/>
            <person name="Grattapaglia D."/>
            <person name="Rokhsar D.S."/>
        </authorList>
    </citation>
    <scope>NUCLEOTIDE SEQUENCE</scope>
    <source>
        <tissue evidence="1">Leaf extractions</tissue>
    </source>
</reference>
<name>A0A059CWJ4_EUCGR</name>
<gene>
    <name evidence="1" type="ORF">EUGRSUZ_C04128</name>
</gene>
<organism evidence="1">
    <name type="scientific">Eucalyptus grandis</name>
    <name type="common">Flooded gum</name>
    <dbReference type="NCBI Taxonomy" id="71139"/>
    <lineage>
        <taxon>Eukaryota</taxon>
        <taxon>Viridiplantae</taxon>
        <taxon>Streptophyta</taxon>
        <taxon>Embryophyta</taxon>
        <taxon>Tracheophyta</taxon>
        <taxon>Spermatophyta</taxon>
        <taxon>Magnoliopsida</taxon>
        <taxon>eudicotyledons</taxon>
        <taxon>Gunneridae</taxon>
        <taxon>Pentapetalae</taxon>
        <taxon>rosids</taxon>
        <taxon>malvids</taxon>
        <taxon>Myrtales</taxon>
        <taxon>Myrtaceae</taxon>
        <taxon>Myrtoideae</taxon>
        <taxon>Eucalypteae</taxon>
        <taxon>Eucalyptus</taxon>
    </lineage>
</organism>
<dbReference type="Gramene" id="KCW82747">
    <property type="protein sequence ID" value="KCW82747"/>
    <property type="gene ID" value="EUGRSUZ_C04128"/>
</dbReference>
<dbReference type="EMBL" id="KK198755">
    <property type="protein sequence ID" value="KCW82747.1"/>
    <property type="molecule type" value="Genomic_DNA"/>
</dbReference>